<sequence length="138" mass="16194">MLGHLWEIASKMVTKLPLLYQHILHNLMVIWPSMDAYVYLFSTLNMWIWVWWKDIKKQLFQGPSDIILTDLLDSLQLAYTVIFGSYASFLFVRCLSRNKVCNNEQASVKLNRGSYFVEDLTVQQSLRCNILGFTYFAL</sequence>
<keyword evidence="2" id="KW-1185">Reference proteome</keyword>
<accession>A0ACC0NPC6</accession>
<reference evidence="1" key="1">
    <citation type="submission" date="2022-02" db="EMBL/GenBank/DDBJ databases">
        <title>Plant Genome Project.</title>
        <authorList>
            <person name="Zhang R.-G."/>
        </authorList>
    </citation>
    <scope>NUCLEOTIDE SEQUENCE</scope>
    <source>
        <strain evidence="1">AT1</strain>
    </source>
</reference>
<name>A0ACC0NPC6_RHOML</name>
<evidence type="ECO:0000313" key="2">
    <source>
        <dbReference type="Proteomes" id="UP001062846"/>
    </source>
</evidence>
<protein>
    <submittedName>
        <fullName evidence="1">Uncharacterized protein</fullName>
    </submittedName>
</protein>
<comment type="caution">
    <text evidence="1">The sequence shown here is derived from an EMBL/GenBank/DDBJ whole genome shotgun (WGS) entry which is preliminary data.</text>
</comment>
<proteinExistence type="predicted"/>
<evidence type="ECO:0000313" key="1">
    <source>
        <dbReference type="EMBL" id="KAI8555217.1"/>
    </source>
</evidence>
<gene>
    <name evidence="1" type="ORF">RHMOL_Rhmol05G0157800</name>
</gene>
<dbReference type="EMBL" id="CM046392">
    <property type="protein sequence ID" value="KAI8555217.1"/>
    <property type="molecule type" value="Genomic_DNA"/>
</dbReference>
<dbReference type="Proteomes" id="UP001062846">
    <property type="component" value="Chromosome 5"/>
</dbReference>
<organism evidence="1 2">
    <name type="scientific">Rhododendron molle</name>
    <name type="common">Chinese azalea</name>
    <name type="synonym">Azalea mollis</name>
    <dbReference type="NCBI Taxonomy" id="49168"/>
    <lineage>
        <taxon>Eukaryota</taxon>
        <taxon>Viridiplantae</taxon>
        <taxon>Streptophyta</taxon>
        <taxon>Embryophyta</taxon>
        <taxon>Tracheophyta</taxon>
        <taxon>Spermatophyta</taxon>
        <taxon>Magnoliopsida</taxon>
        <taxon>eudicotyledons</taxon>
        <taxon>Gunneridae</taxon>
        <taxon>Pentapetalae</taxon>
        <taxon>asterids</taxon>
        <taxon>Ericales</taxon>
        <taxon>Ericaceae</taxon>
        <taxon>Ericoideae</taxon>
        <taxon>Rhodoreae</taxon>
        <taxon>Rhododendron</taxon>
    </lineage>
</organism>